<dbReference type="InterPro" id="IPR051343">
    <property type="entry name" value="G-type_lectin_kinases/EP1-like"/>
</dbReference>
<dbReference type="PROSITE" id="PS50948">
    <property type="entry name" value="PAN"/>
    <property type="match status" value="1"/>
</dbReference>
<feature type="domain" description="Apple" evidence="5">
    <location>
        <begin position="245"/>
        <end position="321"/>
    </location>
</feature>
<organism evidence="6 7">
    <name type="scientific">Hibiscus sabdariffa</name>
    <name type="common">roselle</name>
    <dbReference type="NCBI Taxonomy" id="183260"/>
    <lineage>
        <taxon>Eukaryota</taxon>
        <taxon>Viridiplantae</taxon>
        <taxon>Streptophyta</taxon>
        <taxon>Embryophyta</taxon>
        <taxon>Tracheophyta</taxon>
        <taxon>Spermatophyta</taxon>
        <taxon>Magnoliopsida</taxon>
        <taxon>eudicotyledons</taxon>
        <taxon>Gunneridae</taxon>
        <taxon>Pentapetalae</taxon>
        <taxon>rosids</taxon>
        <taxon>malvids</taxon>
        <taxon>Malvales</taxon>
        <taxon>Malvaceae</taxon>
        <taxon>Malvoideae</taxon>
        <taxon>Hibiscus</taxon>
    </lineage>
</organism>
<dbReference type="Proteomes" id="UP001396334">
    <property type="component" value="Unassembled WGS sequence"/>
</dbReference>
<dbReference type="InterPro" id="IPR003609">
    <property type="entry name" value="Pan_app"/>
</dbReference>
<keyword evidence="1 4" id="KW-0732">Signal</keyword>
<protein>
    <recommendedName>
        <fullName evidence="5">Apple domain-containing protein</fullName>
    </recommendedName>
</protein>
<keyword evidence="3" id="KW-0812">Transmembrane</keyword>
<keyword evidence="2" id="KW-0067">ATP-binding</keyword>
<dbReference type="PROSITE" id="PS00107">
    <property type="entry name" value="PROTEIN_KINASE_ATP"/>
    <property type="match status" value="1"/>
</dbReference>
<name>A0ABR2PR22_9ROSI</name>
<dbReference type="PANTHER" id="PTHR47976:SF30">
    <property type="entry name" value="RECEPTOR-LIKE SERINE_THREONINE-PROTEIN KINASE"/>
    <property type="match status" value="1"/>
</dbReference>
<dbReference type="SUPFAM" id="SSF56112">
    <property type="entry name" value="Protein kinase-like (PK-like)"/>
    <property type="match status" value="1"/>
</dbReference>
<comment type="caution">
    <text evidence="6">The sequence shown here is derived from an EMBL/GenBank/DDBJ whole genome shotgun (WGS) entry which is preliminary data.</text>
</comment>
<evidence type="ECO:0000313" key="7">
    <source>
        <dbReference type="Proteomes" id="UP001396334"/>
    </source>
</evidence>
<dbReference type="InterPro" id="IPR017441">
    <property type="entry name" value="Protein_kinase_ATP_BS"/>
</dbReference>
<feature type="transmembrane region" description="Helical" evidence="3">
    <location>
        <begin position="349"/>
        <end position="370"/>
    </location>
</feature>
<keyword evidence="3" id="KW-1133">Transmembrane helix</keyword>
<sequence>MHKNVYSIFLVITLLIPLIIPSSFSVSDYPSFVNATNSWRNTPSSYEFSFWDSYDVRPILVNGMFVCGFHCPYNCLFVVSIFNTSSDYYSRFPPPVVWSANTNNPIPDEEEAVLELTSQGNLILKHANVRGQRLASGQELRPSVSPVDPSEGLYAFAIIGGEFRDYVDSDPSQIYYRNSFMEQENNSSQSYAEFLNQSFGTFFVGDSCSFIQLGSDGHLEAYELKESGWEGTDLLHLHRFSPISCELPLHHSFLQLRGYYSQTTDSFLFSETSTLQDCKEVCLNNCSCKAAIYSRGKCFFLSQVFSIVKSDDTISAFIKVHNFAISQNPNTNYISSSNFRPRRKKNTRVIVGLILGAVFFVFLICIFIFLRSRKGFQEVEEDYLDSALGMPTRFSYKDLKNITKNFSNKLGEGGFGSVFHGILPSASEVAVKNLVGFGPVNKSFVTEV</sequence>
<evidence type="ECO:0000313" key="6">
    <source>
        <dbReference type="EMBL" id="KAK8990909.1"/>
    </source>
</evidence>
<evidence type="ECO:0000256" key="4">
    <source>
        <dbReference type="SAM" id="SignalP"/>
    </source>
</evidence>
<keyword evidence="2" id="KW-0547">Nucleotide-binding</keyword>
<accession>A0ABR2PR22</accession>
<dbReference type="SMART" id="SM00473">
    <property type="entry name" value="PAN_AP"/>
    <property type="match status" value="1"/>
</dbReference>
<dbReference type="EMBL" id="JBBPBN010000053">
    <property type="protein sequence ID" value="KAK8990909.1"/>
    <property type="molecule type" value="Genomic_DNA"/>
</dbReference>
<feature type="binding site" evidence="2">
    <location>
        <position position="432"/>
    </location>
    <ligand>
        <name>ATP</name>
        <dbReference type="ChEBI" id="CHEBI:30616"/>
    </ligand>
</feature>
<dbReference type="Pfam" id="PF08276">
    <property type="entry name" value="PAN_2"/>
    <property type="match status" value="1"/>
</dbReference>
<evidence type="ECO:0000259" key="5">
    <source>
        <dbReference type="PROSITE" id="PS50948"/>
    </source>
</evidence>
<proteinExistence type="predicted"/>
<dbReference type="Gene3D" id="3.30.200.20">
    <property type="entry name" value="Phosphorylase Kinase, domain 1"/>
    <property type="match status" value="1"/>
</dbReference>
<feature type="transmembrane region" description="Helical" evidence="3">
    <location>
        <begin position="59"/>
        <end position="82"/>
    </location>
</feature>
<keyword evidence="3" id="KW-0472">Membrane</keyword>
<evidence type="ECO:0000256" key="2">
    <source>
        <dbReference type="PROSITE-ProRule" id="PRU10141"/>
    </source>
</evidence>
<dbReference type="PANTHER" id="PTHR47976">
    <property type="entry name" value="G-TYPE LECTIN S-RECEPTOR-LIKE SERINE/THREONINE-PROTEIN KINASE SD2-5"/>
    <property type="match status" value="1"/>
</dbReference>
<reference evidence="6 7" key="1">
    <citation type="journal article" date="2024" name="G3 (Bethesda)">
        <title>Genome assembly of Hibiscus sabdariffa L. provides insights into metabolisms of medicinal natural products.</title>
        <authorList>
            <person name="Kim T."/>
        </authorList>
    </citation>
    <scope>NUCLEOTIDE SEQUENCE [LARGE SCALE GENOMIC DNA]</scope>
    <source>
        <strain evidence="6">TK-2024</strain>
        <tissue evidence="6">Old leaves</tissue>
    </source>
</reference>
<evidence type="ECO:0000256" key="3">
    <source>
        <dbReference type="SAM" id="Phobius"/>
    </source>
</evidence>
<feature type="signal peptide" evidence="4">
    <location>
        <begin position="1"/>
        <end position="25"/>
    </location>
</feature>
<evidence type="ECO:0000256" key="1">
    <source>
        <dbReference type="ARBA" id="ARBA00022729"/>
    </source>
</evidence>
<keyword evidence="7" id="KW-1185">Reference proteome</keyword>
<gene>
    <name evidence="6" type="ORF">V6N11_028865</name>
</gene>
<dbReference type="InterPro" id="IPR011009">
    <property type="entry name" value="Kinase-like_dom_sf"/>
</dbReference>
<feature type="chain" id="PRO_5045673245" description="Apple domain-containing protein" evidence="4">
    <location>
        <begin position="26"/>
        <end position="448"/>
    </location>
</feature>